<name>A0AAE0FQI5_9CHLO</name>
<protein>
    <recommendedName>
        <fullName evidence="3">SCP domain-containing protein</fullName>
    </recommendedName>
</protein>
<evidence type="ECO:0000259" key="3">
    <source>
        <dbReference type="SMART" id="SM00198"/>
    </source>
</evidence>
<dbReference type="InterPro" id="IPR014044">
    <property type="entry name" value="CAP_dom"/>
</dbReference>
<sequence length="550" mass="57919">MHTLTLSTLLLVLQNSFLEAVAGELPGGNSTARALQEDSCYVLGSSSGSEGWLNDHNYYRALFDAEPVSWDADLEAKAKTWADTLNEANSMYHSDCYNTWPYSGENLAMGYRTQEAATTAWIQTEYELWMCQGKWEDVDGVGHLTAAVWKGIDLIGCAQTGSYYVCEYGSVHCKEEGQQYGGSGCYGTTPSHLPNFNSNGCHDTCVACKNDQATCHSVEGDSPSEGSPPPATSSSPPPSPPPASSSPRSPVGAIPTNPELLFPALLTACNIFPPNEGSAAQAGIVEPPSLEPPHKYLQTDVGTGDFTDVKRLCGCGEWLHWHAECAATCYDYTCDHWGQGGYTCSVLEGQYGCDCSGCECAAVAPPPTPPSPPAFPSPPPFTSAPTSSDGALPACTAPADGSRGQCESCLTAAQCPDGYFCCPYMKKCVASSSMGCSYPIANCNDPRCYDSSCNDEGCDCEGCAEVGEGKTYGWLEWVNLGRSNSGASKAELTCSESTSAPPPSEVSSSPPPSAESSPPSPPPAPSSAGKMCHNTRMRRGAEDGTGCNVK</sequence>
<feature type="domain" description="SCP" evidence="3">
    <location>
        <begin position="47"/>
        <end position="176"/>
    </location>
</feature>
<dbReference type="SMART" id="SM00198">
    <property type="entry name" value="SCP"/>
    <property type="match status" value="1"/>
</dbReference>
<dbReference type="Proteomes" id="UP001190700">
    <property type="component" value="Unassembled WGS sequence"/>
</dbReference>
<feature type="region of interest" description="Disordered" evidence="1">
    <location>
        <begin position="369"/>
        <end position="388"/>
    </location>
</feature>
<keyword evidence="2" id="KW-0732">Signal</keyword>
<feature type="compositionally biased region" description="Pro residues" evidence="1">
    <location>
        <begin position="226"/>
        <end position="244"/>
    </location>
</feature>
<feature type="region of interest" description="Disordered" evidence="1">
    <location>
        <begin position="492"/>
        <end position="550"/>
    </location>
</feature>
<feature type="signal peptide" evidence="2">
    <location>
        <begin position="1"/>
        <end position="23"/>
    </location>
</feature>
<dbReference type="InterPro" id="IPR035940">
    <property type="entry name" value="CAP_sf"/>
</dbReference>
<organism evidence="4 5">
    <name type="scientific">Cymbomonas tetramitiformis</name>
    <dbReference type="NCBI Taxonomy" id="36881"/>
    <lineage>
        <taxon>Eukaryota</taxon>
        <taxon>Viridiplantae</taxon>
        <taxon>Chlorophyta</taxon>
        <taxon>Pyramimonadophyceae</taxon>
        <taxon>Pyramimonadales</taxon>
        <taxon>Pyramimonadaceae</taxon>
        <taxon>Cymbomonas</taxon>
    </lineage>
</organism>
<dbReference type="AlphaFoldDB" id="A0AAE0FQI5"/>
<accession>A0AAE0FQI5</accession>
<comment type="caution">
    <text evidence="4">The sequence shown here is derived from an EMBL/GenBank/DDBJ whole genome shotgun (WGS) entry which is preliminary data.</text>
</comment>
<dbReference type="PANTHER" id="PTHR10334">
    <property type="entry name" value="CYSTEINE-RICH SECRETORY PROTEIN-RELATED"/>
    <property type="match status" value="1"/>
</dbReference>
<proteinExistence type="predicted"/>
<dbReference type="Pfam" id="PF00188">
    <property type="entry name" value="CAP"/>
    <property type="match status" value="1"/>
</dbReference>
<evidence type="ECO:0000313" key="5">
    <source>
        <dbReference type="Proteomes" id="UP001190700"/>
    </source>
</evidence>
<evidence type="ECO:0000256" key="1">
    <source>
        <dbReference type="SAM" id="MobiDB-lite"/>
    </source>
</evidence>
<dbReference type="EMBL" id="LGRX02014999">
    <property type="protein sequence ID" value="KAK3263848.1"/>
    <property type="molecule type" value="Genomic_DNA"/>
</dbReference>
<feature type="chain" id="PRO_5042127459" description="SCP domain-containing protein" evidence="2">
    <location>
        <begin position="24"/>
        <end position="550"/>
    </location>
</feature>
<dbReference type="SUPFAM" id="SSF55797">
    <property type="entry name" value="PR-1-like"/>
    <property type="match status" value="1"/>
</dbReference>
<dbReference type="Gene3D" id="3.40.33.10">
    <property type="entry name" value="CAP"/>
    <property type="match status" value="1"/>
</dbReference>
<feature type="compositionally biased region" description="Pro residues" evidence="1">
    <location>
        <begin position="369"/>
        <end position="382"/>
    </location>
</feature>
<reference evidence="4 5" key="1">
    <citation type="journal article" date="2015" name="Genome Biol. Evol.">
        <title>Comparative Genomics of a Bacterivorous Green Alga Reveals Evolutionary Causalities and Consequences of Phago-Mixotrophic Mode of Nutrition.</title>
        <authorList>
            <person name="Burns J.A."/>
            <person name="Paasch A."/>
            <person name="Narechania A."/>
            <person name="Kim E."/>
        </authorList>
    </citation>
    <scope>NUCLEOTIDE SEQUENCE [LARGE SCALE GENOMIC DNA]</scope>
    <source>
        <strain evidence="4 5">PLY_AMNH</strain>
    </source>
</reference>
<evidence type="ECO:0000256" key="2">
    <source>
        <dbReference type="SAM" id="SignalP"/>
    </source>
</evidence>
<evidence type="ECO:0000313" key="4">
    <source>
        <dbReference type="EMBL" id="KAK3263848.1"/>
    </source>
</evidence>
<keyword evidence="5" id="KW-1185">Reference proteome</keyword>
<gene>
    <name evidence="4" type="ORF">CYMTET_27375</name>
</gene>
<feature type="compositionally biased region" description="Pro residues" evidence="1">
    <location>
        <begin position="500"/>
        <end position="525"/>
    </location>
</feature>
<feature type="region of interest" description="Disordered" evidence="1">
    <location>
        <begin position="217"/>
        <end position="254"/>
    </location>
</feature>
<dbReference type="InterPro" id="IPR001283">
    <property type="entry name" value="CRISP-related"/>
</dbReference>